<proteinExistence type="predicted"/>
<protein>
    <submittedName>
        <fullName evidence="1">Unannotated protein</fullName>
    </submittedName>
</protein>
<accession>A0A6J6DMS7</accession>
<dbReference type="EMBL" id="CAEZTC010000110">
    <property type="protein sequence ID" value="CAB4562428.1"/>
    <property type="molecule type" value="Genomic_DNA"/>
</dbReference>
<evidence type="ECO:0000313" key="1">
    <source>
        <dbReference type="EMBL" id="CAB4562428.1"/>
    </source>
</evidence>
<gene>
    <name evidence="1" type="ORF">UFOPK1572_00926</name>
</gene>
<sequence length="219" mass="24539">MRGHSTFRAARGSRGVQDGRIVIHADVSHDGSKTCLYFCGPFVDIGAYFTLGAHAQHLDSVLTTCGVGSIDALLITDEHLGARVKQCEFHFVFGPPSIERHVDRANGDNGRKGHDPFGEVTHRHGHAVTFFDSVLMHQQVRETIYLVHHLSKRPTFAFVEKECCIAEVASILQHKSKVRRSVLEHFHLHSKNSVLHQFKRCSGSRIENCILCVSPRQCH</sequence>
<dbReference type="AlphaFoldDB" id="A0A6J6DMS7"/>
<reference evidence="1" key="1">
    <citation type="submission" date="2020-05" db="EMBL/GenBank/DDBJ databases">
        <authorList>
            <person name="Chiriac C."/>
            <person name="Salcher M."/>
            <person name="Ghai R."/>
            <person name="Kavagutti S V."/>
        </authorList>
    </citation>
    <scope>NUCLEOTIDE SEQUENCE</scope>
</reference>
<organism evidence="1">
    <name type="scientific">freshwater metagenome</name>
    <dbReference type="NCBI Taxonomy" id="449393"/>
    <lineage>
        <taxon>unclassified sequences</taxon>
        <taxon>metagenomes</taxon>
        <taxon>ecological metagenomes</taxon>
    </lineage>
</organism>
<name>A0A6J6DMS7_9ZZZZ</name>